<dbReference type="InterPro" id="IPR021527">
    <property type="entry name" value="DUF2795"/>
</dbReference>
<gene>
    <name evidence="1" type="ORF">GCM10010178_24000</name>
</gene>
<dbReference type="EMBL" id="BMRE01000007">
    <property type="protein sequence ID" value="GGU30962.1"/>
    <property type="molecule type" value="Genomic_DNA"/>
</dbReference>
<evidence type="ECO:0008006" key="3">
    <source>
        <dbReference type="Google" id="ProtNLM"/>
    </source>
</evidence>
<organism evidence="1 2">
    <name type="scientific">Lentzea flava</name>
    <dbReference type="NCBI Taxonomy" id="103732"/>
    <lineage>
        <taxon>Bacteria</taxon>
        <taxon>Bacillati</taxon>
        <taxon>Actinomycetota</taxon>
        <taxon>Actinomycetes</taxon>
        <taxon>Pseudonocardiales</taxon>
        <taxon>Pseudonocardiaceae</taxon>
        <taxon>Lentzea</taxon>
    </lineage>
</organism>
<evidence type="ECO:0000313" key="2">
    <source>
        <dbReference type="Proteomes" id="UP000649573"/>
    </source>
</evidence>
<comment type="caution">
    <text evidence="1">The sequence shown here is derived from an EMBL/GenBank/DDBJ whole genome shotgun (WGS) entry which is preliminary data.</text>
</comment>
<keyword evidence="2" id="KW-1185">Reference proteome</keyword>
<protein>
    <recommendedName>
        <fullName evidence="3">DUF2795 domain-containing protein</fullName>
    </recommendedName>
</protein>
<name>A0ABQ2UI43_9PSEU</name>
<sequence length="63" mass="6841">MSQSNPIEIQKNLAGVDYPVSKQQLIDKARDNGAGDDVLELLEKLPDRQYDGPNAVSAEVSKA</sequence>
<reference evidence="2" key="1">
    <citation type="journal article" date="2019" name="Int. J. Syst. Evol. Microbiol.">
        <title>The Global Catalogue of Microorganisms (GCM) 10K type strain sequencing project: providing services to taxonomists for standard genome sequencing and annotation.</title>
        <authorList>
            <consortium name="The Broad Institute Genomics Platform"/>
            <consortium name="The Broad Institute Genome Sequencing Center for Infectious Disease"/>
            <person name="Wu L."/>
            <person name="Ma J."/>
        </authorList>
    </citation>
    <scope>NUCLEOTIDE SEQUENCE [LARGE SCALE GENOMIC DNA]</scope>
    <source>
        <strain evidence="2">JCM 3296</strain>
    </source>
</reference>
<dbReference type="Pfam" id="PF11387">
    <property type="entry name" value="DUF2795"/>
    <property type="match status" value="1"/>
</dbReference>
<proteinExistence type="predicted"/>
<evidence type="ECO:0000313" key="1">
    <source>
        <dbReference type="EMBL" id="GGU30962.1"/>
    </source>
</evidence>
<dbReference type="Proteomes" id="UP000649573">
    <property type="component" value="Unassembled WGS sequence"/>
</dbReference>
<dbReference type="RefSeq" id="WP_189253715.1">
    <property type="nucleotide sequence ID" value="NZ_BMRE01000007.1"/>
</dbReference>
<accession>A0ABQ2UI43</accession>